<dbReference type="Pfam" id="PF20567">
    <property type="entry name" value="DUF6776"/>
    <property type="match status" value="1"/>
</dbReference>
<keyword evidence="1" id="KW-0175">Coiled coil</keyword>
<dbReference type="EMBL" id="LAZR01000014">
    <property type="protein sequence ID" value="KKO07063.1"/>
    <property type="molecule type" value="Genomic_DNA"/>
</dbReference>
<keyword evidence="2" id="KW-0812">Transmembrane</keyword>
<keyword evidence="2" id="KW-1133">Transmembrane helix</keyword>
<evidence type="ECO:0000256" key="2">
    <source>
        <dbReference type="SAM" id="Phobius"/>
    </source>
</evidence>
<dbReference type="InterPro" id="IPR046703">
    <property type="entry name" value="DUF6776"/>
</dbReference>
<accession>A0A0F9W4A4</accession>
<reference evidence="3" key="1">
    <citation type="journal article" date="2015" name="Nature">
        <title>Complex archaea that bridge the gap between prokaryotes and eukaryotes.</title>
        <authorList>
            <person name="Spang A."/>
            <person name="Saw J.H."/>
            <person name="Jorgensen S.L."/>
            <person name="Zaremba-Niedzwiedzka K."/>
            <person name="Martijn J."/>
            <person name="Lind A.E."/>
            <person name="van Eijk R."/>
            <person name="Schleper C."/>
            <person name="Guy L."/>
            <person name="Ettema T.J."/>
        </authorList>
    </citation>
    <scope>NUCLEOTIDE SEQUENCE</scope>
</reference>
<gene>
    <name evidence="3" type="ORF">LCGC14_0062490</name>
</gene>
<keyword evidence="2" id="KW-0472">Membrane</keyword>
<organism evidence="3">
    <name type="scientific">marine sediment metagenome</name>
    <dbReference type="NCBI Taxonomy" id="412755"/>
    <lineage>
        <taxon>unclassified sequences</taxon>
        <taxon>metagenomes</taxon>
        <taxon>ecological metagenomes</taxon>
    </lineage>
</organism>
<feature type="transmembrane region" description="Helical" evidence="2">
    <location>
        <begin position="12"/>
        <end position="30"/>
    </location>
</feature>
<comment type="caution">
    <text evidence="3">The sequence shown here is derived from an EMBL/GenBank/DDBJ whole genome shotgun (WGS) entry which is preliminary data.</text>
</comment>
<evidence type="ECO:0000313" key="3">
    <source>
        <dbReference type="EMBL" id="KKO07063.1"/>
    </source>
</evidence>
<evidence type="ECO:0000256" key="1">
    <source>
        <dbReference type="SAM" id="Coils"/>
    </source>
</evidence>
<name>A0A0F9W4A4_9ZZZZ</name>
<proteinExistence type="predicted"/>
<sequence length="223" mass="24145">MTVVPHRPWQRAAIMASGLLVLSIALVMAYRTGFERGADNLAELDLAHSQGLSDVQRAAREVAELKAALSVAERNRQVDDEVNAQAQASIAALRSEIALLERDVALYRQVMALEAESPSLSLRSWQLLQTELPGYYRYRLTLAYTGAGGAAVAGVLSIMVGDEQASVVSVTEPVNLRYLQVLEGDVQIPEGFIASHVKLEFNADSSPAPAFSESRPWQPEGGI</sequence>
<protein>
    <submittedName>
        <fullName evidence="3">Uncharacterized protein</fullName>
    </submittedName>
</protein>
<dbReference type="AlphaFoldDB" id="A0A0F9W4A4"/>
<feature type="coiled-coil region" evidence="1">
    <location>
        <begin position="55"/>
        <end position="110"/>
    </location>
</feature>